<gene>
    <name evidence="2" type="ORF">PGH07_10400</name>
</gene>
<proteinExistence type="predicted"/>
<evidence type="ECO:0000313" key="3">
    <source>
        <dbReference type="Proteomes" id="UP001169069"/>
    </source>
</evidence>
<dbReference type="RefSeq" id="WP_289414402.1">
    <property type="nucleotide sequence ID" value="NZ_JAQIBD010000004.1"/>
</dbReference>
<keyword evidence="3" id="KW-1185">Reference proteome</keyword>
<keyword evidence="1" id="KW-0812">Transmembrane</keyword>
<keyword evidence="1" id="KW-0472">Membrane</keyword>
<dbReference type="EMBL" id="JAQIBD010000004">
    <property type="protein sequence ID" value="MDM5272580.1"/>
    <property type="molecule type" value="Genomic_DNA"/>
</dbReference>
<name>A0ABT7R0F5_9BACT</name>
<evidence type="ECO:0000256" key="1">
    <source>
        <dbReference type="SAM" id="Phobius"/>
    </source>
</evidence>
<accession>A0ABT7R0F5</accession>
<organism evidence="2 3">
    <name type="scientific">Sulfurovum zhangzhouensis</name>
    <dbReference type="NCBI Taxonomy" id="3019067"/>
    <lineage>
        <taxon>Bacteria</taxon>
        <taxon>Pseudomonadati</taxon>
        <taxon>Campylobacterota</taxon>
        <taxon>Epsilonproteobacteria</taxon>
        <taxon>Campylobacterales</taxon>
        <taxon>Sulfurovaceae</taxon>
        <taxon>Sulfurovum</taxon>
    </lineage>
</organism>
<comment type="caution">
    <text evidence="2">The sequence shown here is derived from an EMBL/GenBank/DDBJ whole genome shotgun (WGS) entry which is preliminary data.</text>
</comment>
<dbReference type="Proteomes" id="UP001169069">
    <property type="component" value="Unassembled WGS sequence"/>
</dbReference>
<feature type="transmembrane region" description="Helical" evidence="1">
    <location>
        <begin position="9"/>
        <end position="27"/>
    </location>
</feature>
<evidence type="ECO:0000313" key="2">
    <source>
        <dbReference type="EMBL" id="MDM5272580.1"/>
    </source>
</evidence>
<keyword evidence="1" id="KW-1133">Transmembrane helix</keyword>
<reference evidence="2" key="1">
    <citation type="submission" date="2023-01" db="EMBL/GenBank/DDBJ databases">
        <title>Sulfurovum sp. zt1-1 genome assembly.</title>
        <authorList>
            <person name="Wang J."/>
        </authorList>
    </citation>
    <scope>NUCLEOTIDE SEQUENCE</scope>
    <source>
        <strain evidence="2">Zt1-1</strain>
    </source>
</reference>
<sequence>MCAEKIQRLIQAIILGMVMGMAAMGIAGEQGMLQLAFLVQLAMMIMLIIAGLTGWCPGLMVLKKIFPPCKEKVNEEG</sequence>
<evidence type="ECO:0008006" key="4">
    <source>
        <dbReference type="Google" id="ProtNLM"/>
    </source>
</evidence>
<feature type="transmembrane region" description="Helical" evidence="1">
    <location>
        <begin position="33"/>
        <end position="62"/>
    </location>
</feature>
<protein>
    <recommendedName>
        <fullName evidence="4">DUF2892 domain-containing protein</fullName>
    </recommendedName>
</protein>